<comment type="caution">
    <text evidence="9">The sequence shown here is derived from an EMBL/GenBank/DDBJ whole genome shotgun (WGS) entry which is preliminary data.</text>
</comment>
<dbReference type="Gene3D" id="3.40.109.10">
    <property type="entry name" value="NADH Oxidase"/>
    <property type="match status" value="1"/>
</dbReference>
<dbReference type="GO" id="GO:0016491">
    <property type="term" value="F:oxidoreductase activity"/>
    <property type="evidence" value="ECO:0007669"/>
    <property type="project" value="UniProtKB-KW"/>
</dbReference>
<organism evidence="9 10">
    <name type="scientific">Neolewinella marina</name>
    <dbReference type="NCBI Taxonomy" id="438751"/>
    <lineage>
        <taxon>Bacteria</taxon>
        <taxon>Pseudomonadati</taxon>
        <taxon>Bacteroidota</taxon>
        <taxon>Saprospiria</taxon>
        <taxon>Saprospirales</taxon>
        <taxon>Lewinellaceae</taxon>
        <taxon>Neolewinella</taxon>
    </lineage>
</organism>
<evidence type="ECO:0000256" key="4">
    <source>
        <dbReference type="ARBA" id="ARBA00022643"/>
    </source>
</evidence>
<evidence type="ECO:0000256" key="5">
    <source>
        <dbReference type="ARBA" id="ARBA00022857"/>
    </source>
</evidence>
<keyword evidence="10" id="KW-1185">Reference proteome</keyword>
<evidence type="ECO:0000313" key="9">
    <source>
        <dbReference type="EMBL" id="PHK98505.1"/>
    </source>
</evidence>
<keyword evidence="3" id="KW-0285">Flavoprotein</keyword>
<keyword evidence="6" id="KW-0560">Oxidoreductase</keyword>
<dbReference type="EMBL" id="PDLO01000003">
    <property type="protein sequence ID" value="PHK98505.1"/>
    <property type="molecule type" value="Genomic_DNA"/>
</dbReference>
<dbReference type="InterPro" id="IPR029479">
    <property type="entry name" value="Nitroreductase"/>
</dbReference>
<dbReference type="InterPro" id="IPR000415">
    <property type="entry name" value="Nitroreductase-like"/>
</dbReference>
<protein>
    <submittedName>
        <fullName evidence="9">Nitroreductase</fullName>
    </submittedName>
</protein>
<dbReference type="OrthoDB" id="9804207at2"/>
<keyword evidence="5" id="KW-0521">NADP</keyword>
<proteinExistence type="inferred from homology"/>
<sequence length="183" mass="20408">MLPAIANRKSVFPQFFTGEPVDAATLGQLFEAANLAPSHRKTEPWRFRCYRDGGKDQLKQELLDVYGREKEDAAGIEKKFGTKIDQSAAVLLIFLHRDPRESVPEWEEIAAVGAAVENLWLSLDGHGLGGYWSSPGFVCGGYGDWPGAAANERCLGMFYIGRPDAPDLPRPRGDWREKVTWIE</sequence>
<dbReference type="RefSeq" id="WP_099106115.1">
    <property type="nucleotide sequence ID" value="NZ_JAATJF010000001.1"/>
</dbReference>
<keyword evidence="7" id="KW-0520">NAD</keyword>
<comment type="similarity">
    <text evidence="2">Belongs to the nitroreductase family.</text>
</comment>
<reference evidence="9 10" key="1">
    <citation type="submission" date="2017-10" db="EMBL/GenBank/DDBJ databases">
        <title>The draft genome sequence of Lewinella marina KCTC 32374.</title>
        <authorList>
            <person name="Wang K."/>
        </authorList>
    </citation>
    <scope>NUCLEOTIDE SEQUENCE [LARGE SCALE GENOMIC DNA]</scope>
    <source>
        <strain evidence="9 10">MKG-38</strain>
    </source>
</reference>
<dbReference type="SUPFAM" id="SSF55469">
    <property type="entry name" value="FMN-dependent nitroreductase-like"/>
    <property type="match status" value="1"/>
</dbReference>
<feature type="domain" description="Nitroreductase" evidence="8">
    <location>
        <begin position="5"/>
        <end position="161"/>
    </location>
</feature>
<dbReference type="InterPro" id="IPR026021">
    <property type="entry name" value="YdjA-like"/>
</dbReference>
<dbReference type="Pfam" id="PF00881">
    <property type="entry name" value="Nitroreductase"/>
    <property type="match status" value="1"/>
</dbReference>
<gene>
    <name evidence="9" type="ORF">CGL56_08485</name>
</gene>
<evidence type="ECO:0000256" key="7">
    <source>
        <dbReference type="ARBA" id="ARBA00023027"/>
    </source>
</evidence>
<comment type="cofactor">
    <cofactor evidence="1">
        <name>FMN</name>
        <dbReference type="ChEBI" id="CHEBI:58210"/>
    </cofactor>
</comment>
<evidence type="ECO:0000256" key="1">
    <source>
        <dbReference type="ARBA" id="ARBA00001917"/>
    </source>
</evidence>
<evidence type="ECO:0000256" key="3">
    <source>
        <dbReference type="ARBA" id="ARBA00022630"/>
    </source>
</evidence>
<keyword evidence="4" id="KW-0288">FMN</keyword>
<accession>A0A2G0CEW2</accession>
<dbReference type="InterPro" id="IPR052530">
    <property type="entry name" value="NAD(P)H_nitroreductase"/>
</dbReference>
<dbReference type="PANTHER" id="PTHR43821:SF1">
    <property type="entry name" value="NAD(P)H NITROREDUCTASE YDJA-RELATED"/>
    <property type="match status" value="1"/>
</dbReference>
<evidence type="ECO:0000259" key="8">
    <source>
        <dbReference type="Pfam" id="PF00881"/>
    </source>
</evidence>
<dbReference type="CDD" id="cd02135">
    <property type="entry name" value="YdjA-like"/>
    <property type="match status" value="1"/>
</dbReference>
<evidence type="ECO:0000313" key="10">
    <source>
        <dbReference type="Proteomes" id="UP000226437"/>
    </source>
</evidence>
<evidence type="ECO:0000256" key="2">
    <source>
        <dbReference type="ARBA" id="ARBA00007118"/>
    </source>
</evidence>
<evidence type="ECO:0000256" key="6">
    <source>
        <dbReference type="ARBA" id="ARBA00023002"/>
    </source>
</evidence>
<dbReference type="PANTHER" id="PTHR43821">
    <property type="entry name" value="NAD(P)H NITROREDUCTASE YDJA-RELATED"/>
    <property type="match status" value="1"/>
</dbReference>
<dbReference type="AlphaFoldDB" id="A0A2G0CEW2"/>
<dbReference type="Proteomes" id="UP000226437">
    <property type="component" value="Unassembled WGS sequence"/>
</dbReference>
<name>A0A2G0CEW2_9BACT</name>